<keyword evidence="3" id="KW-0862">Zinc</keyword>
<dbReference type="OrthoDB" id="5282002at2759"/>
<evidence type="ECO:0000313" key="5">
    <source>
        <dbReference type="Proteomes" id="UP000515204"/>
    </source>
</evidence>
<dbReference type="PANTHER" id="PTHR28069:SF2">
    <property type="entry name" value="GH20023P"/>
    <property type="match status" value="1"/>
</dbReference>
<evidence type="ECO:0000259" key="4">
    <source>
        <dbReference type="PROSITE" id="PS01360"/>
    </source>
</evidence>
<dbReference type="AlphaFoldDB" id="A0A6P3XRY5"/>
<name>A0A6P3XRY5_DINQU</name>
<keyword evidence="1" id="KW-0479">Metal-binding</keyword>
<keyword evidence="2" id="KW-0863">Zinc-finger</keyword>
<evidence type="ECO:0000313" key="6">
    <source>
        <dbReference type="RefSeq" id="XP_014480824.1"/>
    </source>
</evidence>
<dbReference type="Proteomes" id="UP000515204">
    <property type="component" value="Unplaced"/>
</dbReference>
<accession>A0A6P3XRY5</accession>
<dbReference type="RefSeq" id="XP_014480824.1">
    <property type="nucleotide sequence ID" value="XM_014625338.1"/>
</dbReference>
<protein>
    <submittedName>
        <fullName evidence="6">Uncharacterized protein LOC106747630</fullName>
    </submittedName>
</protein>
<dbReference type="SUPFAM" id="SSF144232">
    <property type="entry name" value="HIT/MYND zinc finger-like"/>
    <property type="match status" value="2"/>
</dbReference>
<gene>
    <name evidence="6" type="primary">LOC106747630</name>
</gene>
<organism evidence="5 6">
    <name type="scientific">Dinoponera quadriceps</name>
    <name type="common">South American ant</name>
    <dbReference type="NCBI Taxonomy" id="609295"/>
    <lineage>
        <taxon>Eukaryota</taxon>
        <taxon>Metazoa</taxon>
        <taxon>Ecdysozoa</taxon>
        <taxon>Arthropoda</taxon>
        <taxon>Hexapoda</taxon>
        <taxon>Insecta</taxon>
        <taxon>Pterygota</taxon>
        <taxon>Neoptera</taxon>
        <taxon>Endopterygota</taxon>
        <taxon>Hymenoptera</taxon>
        <taxon>Apocrita</taxon>
        <taxon>Aculeata</taxon>
        <taxon>Formicoidea</taxon>
        <taxon>Formicidae</taxon>
        <taxon>Ponerinae</taxon>
        <taxon>Ponerini</taxon>
        <taxon>Dinoponera</taxon>
    </lineage>
</organism>
<dbReference type="KEGG" id="dqu:106747630"/>
<dbReference type="GeneID" id="106747630"/>
<reference evidence="6" key="1">
    <citation type="submission" date="2025-08" db="UniProtKB">
        <authorList>
            <consortium name="RefSeq"/>
        </authorList>
    </citation>
    <scope>IDENTIFICATION</scope>
</reference>
<evidence type="ECO:0000256" key="3">
    <source>
        <dbReference type="ARBA" id="ARBA00022833"/>
    </source>
</evidence>
<feature type="domain" description="MYND-type" evidence="4">
    <location>
        <begin position="29"/>
        <end position="68"/>
    </location>
</feature>
<dbReference type="Pfam" id="PF20179">
    <property type="entry name" value="MSS51_C"/>
    <property type="match status" value="1"/>
</dbReference>
<dbReference type="GO" id="GO:0008270">
    <property type="term" value="F:zinc ion binding"/>
    <property type="evidence" value="ECO:0007669"/>
    <property type="project" value="UniProtKB-KW"/>
</dbReference>
<dbReference type="InterPro" id="IPR002893">
    <property type="entry name" value="Znf_MYND"/>
</dbReference>
<dbReference type="PANTHER" id="PTHR28069">
    <property type="entry name" value="GH20023P"/>
    <property type="match status" value="1"/>
</dbReference>
<sequence>MSNPNRQVFVYYGQRNPEHYNQFFNPNICHVCKSVDKGNLILCNRCCLISYCSDQHKDQHHSEHQEICMIVTQVLQVTPQRDTRTFSNWQQWIQSRKEAMETIQQKFYRPMERYERQMILWSKTCVVCYQQAGLKTCQRCYSANYCDKHAKAFRTRHNDALCDRLMLLLNIDIKTISGHTANISYGFLPFVHERSRFEEMLEFCMDYVLRRRRTHVDWLAKDYVRSDYLSGPLTIYSGLKSLNLLYILRRPVIVIHILGSNSLDRRDVSAWEILLHLVPEITNLEIVMIGPKLEHVRYECVDLCEQCVNSKKEYSAYAVPMLYYDYIESASIYGDPDVIIGFHIDIKNEDRWLESVFLMFDLIRPLFLSFSCEEKALRNISKIQEIIGMNIEPTFSERNHFCGLAPHRDIDTGNTYFRNEHLIIYNNIALIPSDVPSD</sequence>
<evidence type="ECO:0000256" key="1">
    <source>
        <dbReference type="ARBA" id="ARBA00022723"/>
    </source>
</evidence>
<proteinExistence type="predicted"/>
<keyword evidence="5" id="KW-1185">Reference proteome</keyword>
<evidence type="ECO:0000256" key="2">
    <source>
        <dbReference type="ARBA" id="ARBA00022771"/>
    </source>
</evidence>
<dbReference type="PROSITE" id="PS01360">
    <property type="entry name" value="ZF_MYND_1"/>
    <property type="match status" value="1"/>
</dbReference>
<dbReference type="InterPro" id="IPR046824">
    <property type="entry name" value="Mss51-like_C"/>
</dbReference>